<dbReference type="Pfam" id="PF02518">
    <property type="entry name" value="HATPase_c"/>
    <property type="match status" value="1"/>
</dbReference>
<feature type="transmembrane region" description="Helical" evidence="4">
    <location>
        <begin position="120"/>
        <end position="144"/>
    </location>
</feature>
<dbReference type="Pfam" id="PF13188">
    <property type="entry name" value="PAS_8"/>
    <property type="match status" value="1"/>
</dbReference>
<keyword evidence="7" id="KW-1185">Reference proteome</keyword>
<keyword evidence="4" id="KW-0812">Transmembrane</keyword>
<dbReference type="SUPFAM" id="SSF47384">
    <property type="entry name" value="Homodimeric domain of signal transducing histidine kinase"/>
    <property type="match status" value="1"/>
</dbReference>
<dbReference type="CDD" id="cd00082">
    <property type="entry name" value="HisKA"/>
    <property type="match status" value="1"/>
</dbReference>
<dbReference type="PROSITE" id="PS50109">
    <property type="entry name" value="HIS_KIN"/>
    <property type="match status" value="1"/>
</dbReference>
<sequence length="539" mass="58982">MKFDNPPISPCPFSKHYRIPEHQAWQALTVYLLYRLTLGSVLVFLFFLGALPSSLGKHNPGLYAAVSSLYLSSIFLSAIPLLLRRPAFSLQAQLHVLTDIVTIPIVMYASGGAESGTGVLLALSVAAGGILTGGRCALLLAALASVAVLGEEIYADLFGAFEPAYTYAGMLGASFFGIAILALVLAGRAEQSEAIAAQRSADLANLRQLNEFIIHHLQSGILVIDEQQRIRMMNESAARLLGIPSTARSLETACPELAELFWAWLDDPSPATVNLGSRAGQPVQVRFTRLGRTHPPLYMGFLEDNALYNQRVQQSKLASLGRLTASIAHEIRNPLTAISHAAQLLAESSSLETQDRRLTQIILDHTARVNVIIENVLQISRRSQSKREVLSLAASVKKCLSDYRTAQAVHENAFQLDVRINHALVLVDPSHLKQILENLFSNALKYGQPQRGAIRVRVRRQRQEPCVEVIDHAAPIDSQTVQQMFEPFFTTSSSGTGLGLYIARELAELNQAKLEYEPVTGGGCFRLRLADAEKTTIEL</sequence>
<dbReference type="GO" id="GO:0004673">
    <property type="term" value="F:protein histidine kinase activity"/>
    <property type="evidence" value="ECO:0007669"/>
    <property type="project" value="UniProtKB-EC"/>
</dbReference>
<protein>
    <recommendedName>
        <fullName evidence="2">histidine kinase</fullName>
        <ecNumber evidence="2">2.7.13.3</ecNumber>
    </recommendedName>
</protein>
<dbReference type="EMBL" id="OX458333">
    <property type="protein sequence ID" value="CAI8945319.1"/>
    <property type="molecule type" value="Genomic_DNA"/>
</dbReference>
<feature type="transmembrane region" description="Helical" evidence="4">
    <location>
        <begin position="164"/>
        <end position="186"/>
    </location>
</feature>
<keyword evidence="4" id="KW-0472">Membrane</keyword>
<dbReference type="SMART" id="SM00387">
    <property type="entry name" value="HATPase_c"/>
    <property type="match status" value="1"/>
</dbReference>
<dbReference type="InterPro" id="IPR003661">
    <property type="entry name" value="HisK_dim/P_dom"/>
</dbReference>
<dbReference type="Pfam" id="PF00512">
    <property type="entry name" value="HisKA"/>
    <property type="match status" value="1"/>
</dbReference>
<dbReference type="SMART" id="SM00388">
    <property type="entry name" value="HisKA"/>
    <property type="match status" value="1"/>
</dbReference>
<dbReference type="InterPro" id="IPR005467">
    <property type="entry name" value="His_kinase_dom"/>
</dbReference>
<evidence type="ECO:0000259" key="5">
    <source>
        <dbReference type="PROSITE" id="PS50109"/>
    </source>
</evidence>
<dbReference type="InterPro" id="IPR036890">
    <property type="entry name" value="HATPase_C_sf"/>
</dbReference>
<dbReference type="Gene3D" id="1.10.287.130">
    <property type="match status" value="1"/>
</dbReference>
<keyword evidence="3" id="KW-0597">Phosphoprotein</keyword>
<evidence type="ECO:0000256" key="3">
    <source>
        <dbReference type="ARBA" id="ARBA00022553"/>
    </source>
</evidence>
<feature type="domain" description="Histidine kinase" evidence="5">
    <location>
        <begin position="326"/>
        <end position="533"/>
    </location>
</feature>
<keyword evidence="4" id="KW-1133">Transmembrane helix</keyword>
<dbReference type="PRINTS" id="PR00344">
    <property type="entry name" value="BCTRLSENSOR"/>
</dbReference>
<name>A0ABM9I7S4_9GAMM</name>
<dbReference type="PANTHER" id="PTHR43065:SF52">
    <property type="entry name" value="SENSOR PROTEIN KINASE PILS"/>
    <property type="match status" value="1"/>
</dbReference>
<dbReference type="RefSeq" id="WP_317963470.1">
    <property type="nucleotide sequence ID" value="NZ_OX458333.1"/>
</dbReference>
<comment type="catalytic activity">
    <reaction evidence="1">
        <text>ATP + protein L-histidine = ADP + protein N-phospho-L-histidine.</text>
        <dbReference type="EC" id="2.7.13.3"/>
    </reaction>
</comment>
<dbReference type="Gene3D" id="3.30.565.10">
    <property type="entry name" value="Histidine kinase-like ATPase, C-terminal domain"/>
    <property type="match status" value="1"/>
</dbReference>
<dbReference type="InterPro" id="IPR035965">
    <property type="entry name" value="PAS-like_dom_sf"/>
</dbReference>
<dbReference type="SUPFAM" id="SSF55785">
    <property type="entry name" value="PYP-like sensor domain (PAS domain)"/>
    <property type="match status" value="1"/>
</dbReference>
<dbReference type="InterPro" id="IPR004358">
    <property type="entry name" value="Sig_transdc_His_kin-like_C"/>
</dbReference>
<dbReference type="Proteomes" id="UP001162030">
    <property type="component" value="Chromosome"/>
</dbReference>
<dbReference type="Gene3D" id="3.30.450.20">
    <property type="entry name" value="PAS domain"/>
    <property type="match status" value="1"/>
</dbReference>
<dbReference type="InterPro" id="IPR036097">
    <property type="entry name" value="HisK_dim/P_sf"/>
</dbReference>
<proteinExistence type="predicted"/>
<dbReference type="InterPro" id="IPR003594">
    <property type="entry name" value="HATPase_dom"/>
</dbReference>
<evidence type="ECO:0000256" key="4">
    <source>
        <dbReference type="SAM" id="Phobius"/>
    </source>
</evidence>
<keyword evidence="6" id="KW-0808">Transferase</keyword>
<dbReference type="PANTHER" id="PTHR43065">
    <property type="entry name" value="SENSOR HISTIDINE KINASE"/>
    <property type="match status" value="1"/>
</dbReference>
<dbReference type="EC" id="2.7.13.3" evidence="2"/>
<dbReference type="Pfam" id="PF25323">
    <property type="entry name" value="6TM_PilS"/>
    <property type="match status" value="1"/>
</dbReference>
<evidence type="ECO:0000256" key="1">
    <source>
        <dbReference type="ARBA" id="ARBA00000085"/>
    </source>
</evidence>
<evidence type="ECO:0000313" key="7">
    <source>
        <dbReference type="Proteomes" id="UP001162030"/>
    </source>
</evidence>
<dbReference type="SUPFAM" id="SSF55874">
    <property type="entry name" value="ATPase domain of HSP90 chaperone/DNA topoisomerase II/histidine kinase"/>
    <property type="match status" value="1"/>
</dbReference>
<keyword evidence="6" id="KW-0418">Kinase</keyword>
<evidence type="ECO:0000313" key="6">
    <source>
        <dbReference type="EMBL" id="CAI8945319.1"/>
    </source>
</evidence>
<evidence type="ECO:0000256" key="2">
    <source>
        <dbReference type="ARBA" id="ARBA00012438"/>
    </source>
</evidence>
<dbReference type="InterPro" id="IPR000014">
    <property type="entry name" value="PAS"/>
</dbReference>
<reference evidence="6 7" key="1">
    <citation type="submission" date="2023-03" db="EMBL/GenBank/DDBJ databases">
        <authorList>
            <person name="Pearce D."/>
        </authorList>
    </citation>
    <scope>NUCLEOTIDE SEQUENCE [LARGE SCALE GENOMIC DNA]</scope>
    <source>
        <strain evidence="6">Msz</strain>
    </source>
</reference>
<feature type="transmembrane region" description="Helical" evidence="4">
    <location>
        <begin position="32"/>
        <end position="50"/>
    </location>
</feature>
<feature type="transmembrane region" description="Helical" evidence="4">
    <location>
        <begin position="62"/>
        <end position="82"/>
    </location>
</feature>
<accession>A0ABM9I7S4</accession>
<gene>
    <name evidence="6" type="ORF">MSZNOR_4330</name>
</gene>
<organism evidence="6 7">
    <name type="scientific">Methylocaldum szegediense</name>
    <dbReference type="NCBI Taxonomy" id="73780"/>
    <lineage>
        <taxon>Bacteria</taxon>
        <taxon>Pseudomonadati</taxon>
        <taxon>Pseudomonadota</taxon>
        <taxon>Gammaproteobacteria</taxon>
        <taxon>Methylococcales</taxon>
        <taxon>Methylococcaceae</taxon>
        <taxon>Methylocaldum</taxon>
    </lineage>
</organism>